<comment type="similarity">
    <text evidence="1">Belongs to the beta type-B retroviral polymerase family. HERV class-II K(HML-2) pol subfamily.</text>
</comment>
<dbReference type="GO" id="GO:0004523">
    <property type="term" value="F:RNA-DNA hybrid ribonuclease activity"/>
    <property type="evidence" value="ECO:0007669"/>
    <property type="project" value="UniProtKB-EC"/>
</dbReference>
<proteinExistence type="inferred from homology"/>
<evidence type="ECO:0000256" key="2">
    <source>
        <dbReference type="ARBA" id="ARBA00012180"/>
    </source>
</evidence>
<protein>
    <recommendedName>
        <fullName evidence="2">ribonuclease H</fullName>
        <ecNumber evidence="2">3.1.26.4</ecNumber>
    </recommendedName>
</protein>
<dbReference type="OrthoDB" id="9950135at2759"/>
<dbReference type="Proteomes" id="UP000053258">
    <property type="component" value="Unassembled WGS sequence"/>
</dbReference>
<reference evidence="4 5" key="1">
    <citation type="submission" date="2014-06" db="EMBL/GenBank/DDBJ databases">
        <title>Genome evolution of avian class.</title>
        <authorList>
            <person name="Zhang G."/>
            <person name="Li C."/>
        </authorList>
    </citation>
    <scope>NUCLEOTIDE SEQUENCE [LARGE SCALE GENOMIC DNA]</scope>
    <source>
        <strain evidence="4">BGI_N305</strain>
    </source>
</reference>
<feature type="non-terminal residue" evidence="4">
    <location>
        <position position="229"/>
    </location>
</feature>
<dbReference type="EMBL" id="KL669387">
    <property type="protein sequence ID" value="KFW76101.1"/>
    <property type="molecule type" value="Genomic_DNA"/>
</dbReference>
<evidence type="ECO:0000259" key="3">
    <source>
        <dbReference type="PROSITE" id="PS50878"/>
    </source>
</evidence>
<dbReference type="PANTHER" id="PTHR33064">
    <property type="entry name" value="POL PROTEIN"/>
    <property type="match status" value="1"/>
</dbReference>
<feature type="non-terminal residue" evidence="4">
    <location>
        <position position="1"/>
    </location>
</feature>
<dbReference type="SUPFAM" id="SSF56672">
    <property type="entry name" value="DNA/RNA polymerases"/>
    <property type="match status" value="1"/>
</dbReference>
<dbReference type="PROSITE" id="PS50878">
    <property type="entry name" value="RT_POL"/>
    <property type="match status" value="1"/>
</dbReference>
<dbReference type="Gene3D" id="3.30.70.270">
    <property type="match status" value="2"/>
</dbReference>
<gene>
    <name evidence="4" type="ORF">N305_07066</name>
</gene>
<keyword evidence="5" id="KW-1185">Reference proteome</keyword>
<evidence type="ECO:0000313" key="5">
    <source>
        <dbReference type="Proteomes" id="UP000053258"/>
    </source>
</evidence>
<dbReference type="AlphaFoldDB" id="A0A093PI61"/>
<name>A0A093PI61_9PASS</name>
<dbReference type="InterPro" id="IPR043128">
    <property type="entry name" value="Rev_trsase/Diguanyl_cyclase"/>
</dbReference>
<dbReference type="InterPro" id="IPR000477">
    <property type="entry name" value="RT_dom"/>
</dbReference>
<dbReference type="PANTHER" id="PTHR33064:SF36">
    <property type="entry name" value="CCHC-TYPE DOMAIN-CONTAINING PROTEIN"/>
    <property type="match status" value="1"/>
</dbReference>
<sequence>WFTVLDLKDAFFCIPVHKDSQEIFAFEWENPETGRKTQLTWRVLPQGFKNSPTLFGNQLAKELEDWRRQQQEGVVLQYVDDILIAAKNRDQCIELTVSLLNFLGLSGYRVSREKAQIAKEIVIYLGLEIYRGHRRLSTDRKEAICRLPEPHTVREMQAFLGMVGWCRLWIANYGLLVKPLYEALKTAKEGVITWTDETRDVFKQLKQSLMSAPALGLPDLTKPFELFTH</sequence>
<dbReference type="EC" id="3.1.26.4" evidence="2"/>
<evidence type="ECO:0000313" key="4">
    <source>
        <dbReference type="EMBL" id="KFW76101.1"/>
    </source>
</evidence>
<feature type="domain" description="Reverse transcriptase" evidence="3">
    <location>
        <begin position="1"/>
        <end position="129"/>
    </location>
</feature>
<dbReference type="Gene3D" id="3.10.10.10">
    <property type="entry name" value="HIV Type 1 Reverse Transcriptase, subunit A, domain 1"/>
    <property type="match status" value="1"/>
</dbReference>
<dbReference type="InterPro" id="IPR051320">
    <property type="entry name" value="Viral_Replic_Matur_Polypro"/>
</dbReference>
<evidence type="ECO:0000256" key="1">
    <source>
        <dbReference type="ARBA" id="ARBA00010879"/>
    </source>
</evidence>
<dbReference type="InterPro" id="IPR043502">
    <property type="entry name" value="DNA/RNA_pol_sf"/>
</dbReference>
<accession>A0A093PI61</accession>
<organism evidence="4 5">
    <name type="scientific">Manacus vitellinus</name>
    <name type="common">golden-collared manakin</name>
    <dbReference type="NCBI Taxonomy" id="328815"/>
    <lineage>
        <taxon>Eukaryota</taxon>
        <taxon>Metazoa</taxon>
        <taxon>Chordata</taxon>
        <taxon>Craniata</taxon>
        <taxon>Vertebrata</taxon>
        <taxon>Euteleostomi</taxon>
        <taxon>Archelosauria</taxon>
        <taxon>Archosauria</taxon>
        <taxon>Dinosauria</taxon>
        <taxon>Saurischia</taxon>
        <taxon>Theropoda</taxon>
        <taxon>Coelurosauria</taxon>
        <taxon>Aves</taxon>
        <taxon>Neognathae</taxon>
        <taxon>Neoaves</taxon>
        <taxon>Telluraves</taxon>
        <taxon>Australaves</taxon>
        <taxon>Passeriformes</taxon>
        <taxon>Pipridae</taxon>
        <taxon>Manacus</taxon>
    </lineage>
</organism>
<dbReference type="Pfam" id="PF00078">
    <property type="entry name" value="RVT_1"/>
    <property type="match status" value="1"/>
</dbReference>